<reference evidence="2" key="1">
    <citation type="submission" date="2019-08" db="EMBL/GenBank/DDBJ databases">
        <title>The improved chromosome-level genome for the pearl oyster Pinctada fucata martensii using PacBio sequencing and Hi-C.</title>
        <authorList>
            <person name="Zheng Z."/>
        </authorList>
    </citation>
    <scope>NUCLEOTIDE SEQUENCE</scope>
    <source>
        <strain evidence="2">ZZ-2019</strain>
        <tissue evidence="2">Adductor muscle</tissue>
    </source>
</reference>
<feature type="region of interest" description="Disordered" evidence="1">
    <location>
        <begin position="59"/>
        <end position="78"/>
    </location>
</feature>
<comment type="caution">
    <text evidence="2">The sequence shown here is derived from an EMBL/GenBank/DDBJ whole genome shotgun (WGS) entry which is preliminary data.</text>
</comment>
<keyword evidence="3" id="KW-1185">Reference proteome</keyword>
<name>A0AA88YRG5_PINIB</name>
<dbReference type="EMBL" id="VSWD01000002">
    <property type="protein sequence ID" value="KAK3106917.1"/>
    <property type="molecule type" value="Genomic_DNA"/>
</dbReference>
<evidence type="ECO:0000256" key="1">
    <source>
        <dbReference type="SAM" id="MobiDB-lite"/>
    </source>
</evidence>
<evidence type="ECO:0000313" key="2">
    <source>
        <dbReference type="EMBL" id="KAK3106917.1"/>
    </source>
</evidence>
<sequence length="220" mass="25640">MDNLRNLPEDKGENIARFFEMMKVDEHSVLRERRRSSLIPPSQEKLAIMEELPIQRSRVSSNFSGGNNGGIEKEEQPEIPKRSKFAICLSKREKAKLTAVSKLYPGQIHNIPLNDYNPLPRIKTEAEKRWELQKRLSYDATPGRTYRRSCGQRHSDFQHRDMQLQPHQKISIGSEEILNRSVSQQFDHVKCGREIAGMREQVPVTKAIARQRFHLEHEMN</sequence>
<evidence type="ECO:0000313" key="3">
    <source>
        <dbReference type="Proteomes" id="UP001186944"/>
    </source>
</evidence>
<dbReference type="AlphaFoldDB" id="A0AA88YRG5"/>
<gene>
    <name evidence="2" type="ORF">FSP39_002909</name>
</gene>
<accession>A0AA88YRG5</accession>
<dbReference type="Proteomes" id="UP001186944">
    <property type="component" value="Unassembled WGS sequence"/>
</dbReference>
<proteinExistence type="predicted"/>
<protein>
    <submittedName>
        <fullName evidence="2">Uncharacterized protein</fullName>
    </submittedName>
</protein>
<organism evidence="2 3">
    <name type="scientific">Pinctada imbricata</name>
    <name type="common">Atlantic pearl-oyster</name>
    <name type="synonym">Pinctada martensii</name>
    <dbReference type="NCBI Taxonomy" id="66713"/>
    <lineage>
        <taxon>Eukaryota</taxon>
        <taxon>Metazoa</taxon>
        <taxon>Spiralia</taxon>
        <taxon>Lophotrochozoa</taxon>
        <taxon>Mollusca</taxon>
        <taxon>Bivalvia</taxon>
        <taxon>Autobranchia</taxon>
        <taxon>Pteriomorphia</taxon>
        <taxon>Pterioida</taxon>
        <taxon>Pterioidea</taxon>
        <taxon>Pteriidae</taxon>
        <taxon>Pinctada</taxon>
    </lineage>
</organism>